<protein>
    <recommendedName>
        <fullName evidence="5">Secreted protein</fullName>
    </recommendedName>
</protein>
<reference evidence="3 4" key="1">
    <citation type="submission" date="2021-06" db="EMBL/GenBank/DDBJ databases">
        <authorList>
            <person name="Palmer J.M."/>
        </authorList>
    </citation>
    <scope>NUCLEOTIDE SEQUENCE [LARGE SCALE GENOMIC DNA]</scope>
    <source>
        <strain evidence="3 4">GA_2019</strain>
        <tissue evidence="3">Muscle</tissue>
    </source>
</reference>
<keyword evidence="4" id="KW-1185">Reference proteome</keyword>
<feature type="chain" id="PRO_5047182424" description="Secreted protein" evidence="2">
    <location>
        <begin position="25"/>
        <end position="118"/>
    </location>
</feature>
<dbReference type="Proteomes" id="UP001476798">
    <property type="component" value="Unassembled WGS sequence"/>
</dbReference>
<comment type="caution">
    <text evidence="3">The sequence shown here is derived from an EMBL/GenBank/DDBJ whole genome shotgun (WGS) entry which is preliminary data.</text>
</comment>
<keyword evidence="2" id="KW-0732">Signal</keyword>
<feature type="compositionally biased region" description="Polar residues" evidence="1">
    <location>
        <begin position="99"/>
        <end position="118"/>
    </location>
</feature>
<accession>A0ABV0PZ10</accession>
<gene>
    <name evidence="3" type="ORF">GOODEAATRI_018283</name>
</gene>
<evidence type="ECO:0000313" key="3">
    <source>
        <dbReference type="EMBL" id="MEQ2188762.1"/>
    </source>
</evidence>
<evidence type="ECO:0000256" key="2">
    <source>
        <dbReference type="SAM" id="SignalP"/>
    </source>
</evidence>
<feature type="compositionally biased region" description="Basic and acidic residues" evidence="1">
    <location>
        <begin position="89"/>
        <end position="98"/>
    </location>
</feature>
<evidence type="ECO:0000256" key="1">
    <source>
        <dbReference type="SAM" id="MobiDB-lite"/>
    </source>
</evidence>
<feature type="region of interest" description="Disordered" evidence="1">
    <location>
        <begin position="79"/>
        <end position="118"/>
    </location>
</feature>
<name>A0ABV0PZ10_9TELE</name>
<evidence type="ECO:0008006" key="5">
    <source>
        <dbReference type="Google" id="ProtNLM"/>
    </source>
</evidence>
<organism evidence="3 4">
    <name type="scientific">Goodea atripinnis</name>
    <dbReference type="NCBI Taxonomy" id="208336"/>
    <lineage>
        <taxon>Eukaryota</taxon>
        <taxon>Metazoa</taxon>
        <taxon>Chordata</taxon>
        <taxon>Craniata</taxon>
        <taxon>Vertebrata</taxon>
        <taxon>Euteleostomi</taxon>
        <taxon>Actinopterygii</taxon>
        <taxon>Neopterygii</taxon>
        <taxon>Teleostei</taxon>
        <taxon>Neoteleostei</taxon>
        <taxon>Acanthomorphata</taxon>
        <taxon>Ovalentaria</taxon>
        <taxon>Atherinomorphae</taxon>
        <taxon>Cyprinodontiformes</taxon>
        <taxon>Goodeidae</taxon>
        <taxon>Goodea</taxon>
    </lineage>
</organism>
<evidence type="ECO:0000313" key="4">
    <source>
        <dbReference type="Proteomes" id="UP001476798"/>
    </source>
</evidence>
<dbReference type="EMBL" id="JAHRIO010091505">
    <property type="protein sequence ID" value="MEQ2188762.1"/>
    <property type="molecule type" value="Genomic_DNA"/>
</dbReference>
<sequence>MLRMRMRGTWLWVWLVEWEQSTRGCKLLSRSLSWSNGETGKDPHERFLLGPMEHGTIHQGLGTRSKATERNSQFLLSASSQGAAANHTLHREGEETAQKTHQPAQSSLGMTTPLISCH</sequence>
<proteinExistence type="predicted"/>
<feature type="signal peptide" evidence="2">
    <location>
        <begin position="1"/>
        <end position="24"/>
    </location>
</feature>